<evidence type="ECO:0000313" key="1">
    <source>
        <dbReference type="EMBL" id="SCB55970.1"/>
    </source>
</evidence>
<accession>A0A1C3XUP9</accession>
<dbReference type="Proteomes" id="UP000199184">
    <property type="component" value="Unassembled WGS sequence"/>
</dbReference>
<name>A0A1C3XUP9_9BRAD</name>
<keyword evidence="2" id="KW-1185">Reference proteome</keyword>
<dbReference type="EMBL" id="FMAI01000063">
    <property type="protein sequence ID" value="SCB55970.1"/>
    <property type="molecule type" value="Genomic_DNA"/>
</dbReference>
<evidence type="ECO:0000313" key="2">
    <source>
        <dbReference type="Proteomes" id="UP000199184"/>
    </source>
</evidence>
<reference evidence="2" key="1">
    <citation type="submission" date="2016-08" db="EMBL/GenBank/DDBJ databases">
        <authorList>
            <person name="Varghese N."/>
            <person name="Submissions Spin"/>
        </authorList>
    </citation>
    <scope>NUCLEOTIDE SEQUENCE [LARGE SCALE GENOMIC DNA]</scope>
    <source>
        <strain evidence="2">ERR11</strain>
    </source>
</reference>
<proteinExistence type="predicted"/>
<sequence length="232" mass="26288">MTKRYLPPATPYERALVHPRLNEAFKGRLREIYRTVDPVALLAQMRDAQNELGKRVDQRAGKPAMTVAQGHSDLAAFARELGDGWKQGEQRGIHRRRYVRRKPVPRRPSMLDPYIPIIEEWLAAAPHLSAVDLLSRLEAHAPGRFSGHQRRTVQRLVKNWRSKAARQLISSTEITGSSFGPSYLILTGSFVPKHRRPLARYALWRARFASGLLGPAASNSRDSWGRFGNIVI</sequence>
<dbReference type="AlphaFoldDB" id="A0A1C3XUP9"/>
<dbReference type="RefSeq" id="WP_129591116.1">
    <property type="nucleotide sequence ID" value="NZ_FMAI01000063.1"/>
</dbReference>
<gene>
    <name evidence="1" type="ORF">GA0061098_10638</name>
</gene>
<organism evidence="1 2">
    <name type="scientific">Bradyrhizobium shewense</name>
    <dbReference type="NCBI Taxonomy" id="1761772"/>
    <lineage>
        <taxon>Bacteria</taxon>
        <taxon>Pseudomonadati</taxon>
        <taxon>Pseudomonadota</taxon>
        <taxon>Alphaproteobacteria</taxon>
        <taxon>Hyphomicrobiales</taxon>
        <taxon>Nitrobacteraceae</taxon>
        <taxon>Bradyrhizobium</taxon>
    </lineage>
</organism>
<protein>
    <submittedName>
        <fullName evidence="1">Uncharacterized protein</fullName>
    </submittedName>
</protein>